<dbReference type="EMBL" id="VWMK01000004">
    <property type="protein sequence ID" value="KAA3767930.1"/>
    <property type="molecule type" value="Genomic_DNA"/>
</dbReference>
<feature type="chain" id="PRO_5029852337" evidence="1">
    <location>
        <begin position="20"/>
        <end position="217"/>
    </location>
</feature>
<protein>
    <submittedName>
        <fullName evidence="2">Uncharacterized protein</fullName>
    </submittedName>
</protein>
<evidence type="ECO:0000313" key="2">
    <source>
        <dbReference type="EMBL" id="KAA3767930.1"/>
    </source>
</evidence>
<dbReference type="PROSITE" id="PS51257">
    <property type="entry name" value="PROKAR_LIPOPROTEIN"/>
    <property type="match status" value="1"/>
</dbReference>
<evidence type="ECO:0000256" key="1">
    <source>
        <dbReference type="SAM" id="SignalP"/>
    </source>
</evidence>
<accession>A0A7J4XLT8</accession>
<keyword evidence="1" id="KW-0732">Signal</keyword>
<comment type="caution">
    <text evidence="2">The sequence shown here is derived from an EMBL/GenBank/DDBJ whole genome shotgun (WGS) entry which is preliminary data.</text>
</comment>
<dbReference type="RefSeq" id="WP_130058411.1">
    <property type="nucleotide sequence ID" value="NZ_RCXT01000003.1"/>
</dbReference>
<sequence>MKRKLFVALCSIGMGMLVACSSEENQLPQNPSELSEDDFVSQVEFSDLLSVTTRTNPTMPPNKKTKGLISARIARKSKGCNRGFGLCDFKLFPKSCTVAVLEQAVAPDEYLFEVVLDESTNTYEAKMLLAKPLPEGASAELSSLKIDEDIYWVKDDVTMAEINEVVVASPNSEALATECQVELFATEAYKVEAGPILYDSALGENGGYRIKLLDKIE</sequence>
<dbReference type="Proteomes" id="UP000422221">
    <property type="component" value="Unassembled WGS sequence"/>
</dbReference>
<proteinExistence type="predicted"/>
<gene>
    <name evidence="2" type="ORF">F3F73_05920</name>
</gene>
<dbReference type="AlphaFoldDB" id="A0A7J4XLT8"/>
<evidence type="ECO:0000313" key="3">
    <source>
        <dbReference type="Proteomes" id="UP000422221"/>
    </source>
</evidence>
<feature type="signal peptide" evidence="1">
    <location>
        <begin position="1"/>
        <end position="19"/>
    </location>
</feature>
<name>A0A7J4XLT8_9BACE</name>
<reference evidence="2 3" key="1">
    <citation type="journal article" date="2019" name="Nat. Med.">
        <title>A library of human gut bacterial isolates paired with longitudinal multiomics data enables mechanistic microbiome research.</title>
        <authorList>
            <person name="Poyet M."/>
            <person name="Groussin M."/>
            <person name="Gibbons S.M."/>
            <person name="Avila-Pacheco J."/>
            <person name="Jiang X."/>
            <person name="Kearney S.M."/>
            <person name="Perrotta A.R."/>
            <person name="Berdy B."/>
            <person name="Zhao S."/>
            <person name="Lieberman T.D."/>
            <person name="Swanson P.K."/>
            <person name="Smith M."/>
            <person name="Roesemann S."/>
            <person name="Alexander J.E."/>
            <person name="Rich S.A."/>
            <person name="Livny J."/>
            <person name="Vlamakis H."/>
            <person name="Clish C."/>
            <person name="Bullock K."/>
            <person name="Deik A."/>
            <person name="Scott J."/>
            <person name="Pierce K.A."/>
            <person name="Xavier R.J."/>
            <person name="Alm E.J."/>
        </authorList>
    </citation>
    <scope>NUCLEOTIDE SEQUENCE [LARGE SCALE GENOMIC DNA]</scope>
    <source>
        <strain evidence="2 3">BIOML-A10</strain>
    </source>
</reference>
<organism evidence="2 3">
    <name type="scientific">Bacteroides salyersiae</name>
    <dbReference type="NCBI Taxonomy" id="291644"/>
    <lineage>
        <taxon>Bacteria</taxon>
        <taxon>Pseudomonadati</taxon>
        <taxon>Bacteroidota</taxon>
        <taxon>Bacteroidia</taxon>
        <taxon>Bacteroidales</taxon>
        <taxon>Bacteroidaceae</taxon>
        <taxon>Bacteroides</taxon>
    </lineage>
</organism>